<organism evidence="2 3">
    <name type="scientific">Arachidicoccus ginsenosidivorans</name>
    <dbReference type="NCBI Taxonomy" id="496057"/>
    <lineage>
        <taxon>Bacteria</taxon>
        <taxon>Pseudomonadati</taxon>
        <taxon>Bacteroidota</taxon>
        <taxon>Chitinophagia</taxon>
        <taxon>Chitinophagales</taxon>
        <taxon>Chitinophagaceae</taxon>
        <taxon>Arachidicoccus</taxon>
    </lineage>
</organism>
<dbReference type="PANTHER" id="PTHR40260:SF2">
    <property type="entry name" value="BLR8190 PROTEIN"/>
    <property type="match status" value="1"/>
</dbReference>
<dbReference type="InterPro" id="IPR011008">
    <property type="entry name" value="Dimeric_a/b-barrel"/>
</dbReference>
<dbReference type="KEGG" id="agi:FSB73_13675"/>
<dbReference type="OrthoDB" id="5343971at2"/>
<reference evidence="2 3" key="1">
    <citation type="journal article" date="2017" name="Int. J. Syst. Evol. Microbiol.">
        <title>Arachidicoccus ginsenosidivorans sp. nov., with ginsenoside-converting activity isolated from ginseng cultivating soil.</title>
        <authorList>
            <person name="Siddiqi M.Z."/>
            <person name="Aslam Z."/>
            <person name="Im W.T."/>
        </authorList>
    </citation>
    <scope>NUCLEOTIDE SEQUENCE [LARGE SCALE GENOMIC DNA]</scope>
    <source>
        <strain evidence="2 3">Gsoil 809</strain>
    </source>
</reference>
<sequence>MARMTVIYHTPKDIAFFERHYFQVHIPLAKKLPGLINYEINDGQIHSTTGHKSFRVANLYFESMEAMQNAFKSAIGQACAADRKILAPDNKDVQIYYYDTKTV</sequence>
<accession>A0A5B8VNT4</accession>
<protein>
    <submittedName>
        <fullName evidence="2">EthD family reductase</fullName>
    </submittedName>
</protein>
<dbReference type="RefSeq" id="WP_146783233.1">
    <property type="nucleotide sequence ID" value="NZ_CP042434.1"/>
</dbReference>
<dbReference type="Proteomes" id="UP000321291">
    <property type="component" value="Chromosome"/>
</dbReference>
<name>A0A5B8VNT4_9BACT</name>
<dbReference type="EMBL" id="CP042434">
    <property type="protein sequence ID" value="QEC72572.1"/>
    <property type="molecule type" value="Genomic_DNA"/>
</dbReference>
<dbReference type="SUPFAM" id="SSF54909">
    <property type="entry name" value="Dimeric alpha+beta barrel"/>
    <property type="match status" value="1"/>
</dbReference>
<dbReference type="PANTHER" id="PTHR40260">
    <property type="entry name" value="BLR8190 PROTEIN"/>
    <property type="match status" value="1"/>
</dbReference>
<evidence type="ECO:0000259" key="1">
    <source>
        <dbReference type="Pfam" id="PF07110"/>
    </source>
</evidence>
<dbReference type="Gene3D" id="3.30.70.100">
    <property type="match status" value="1"/>
</dbReference>
<evidence type="ECO:0000313" key="2">
    <source>
        <dbReference type="EMBL" id="QEC72572.1"/>
    </source>
</evidence>
<proteinExistence type="predicted"/>
<dbReference type="NCBIfam" id="TIGR02118">
    <property type="entry name" value="EthD family reductase"/>
    <property type="match status" value="1"/>
</dbReference>
<dbReference type="InterPro" id="IPR009799">
    <property type="entry name" value="EthD_dom"/>
</dbReference>
<evidence type="ECO:0000313" key="3">
    <source>
        <dbReference type="Proteomes" id="UP000321291"/>
    </source>
</evidence>
<gene>
    <name evidence="2" type="ORF">FSB73_13675</name>
</gene>
<feature type="domain" description="EthD" evidence="1">
    <location>
        <begin position="15"/>
        <end position="83"/>
    </location>
</feature>
<dbReference type="Pfam" id="PF07110">
    <property type="entry name" value="EthD"/>
    <property type="match status" value="1"/>
</dbReference>
<dbReference type="AlphaFoldDB" id="A0A5B8VNT4"/>
<keyword evidence="3" id="KW-1185">Reference proteome</keyword>
<dbReference type="GO" id="GO:0016491">
    <property type="term" value="F:oxidoreductase activity"/>
    <property type="evidence" value="ECO:0007669"/>
    <property type="project" value="InterPro"/>
</dbReference>